<dbReference type="InterPro" id="IPR058624">
    <property type="entry name" value="MdtA-like_HH"/>
</dbReference>
<name>A0AAE2PZ80_PSEFL</name>
<dbReference type="GO" id="GO:1990281">
    <property type="term" value="C:efflux pump complex"/>
    <property type="evidence" value="ECO:0007669"/>
    <property type="project" value="TreeGrafter"/>
</dbReference>
<evidence type="ECO:0000256" key="2">
    <source>
        <dbReference type="ARBA" id="ARBA00023054"/>
    </source>
</evidence>
<evidence type="ECO:0000313" key="8">
    <source>
        <dbReference type="EMBL" id="MBD8270749.1"/>
    </source>
</evidence>
<keyword evidence="2" id="KW-0175">Coiled coil</keyword>
<dbReference type="PANTHER" id="PTHR30469">
    <property type="entry name" value="MULTIDRUG RESISTANCE PROTEIN MDTA"/>
    <property type="match status" value="1"/>
</dbReference>
<dbReference type="GO" id="GO:0015562">
    <property type="term" value="F:efflux transmembrane transporter activity"/>
    <property type="evidence" value="ECO:0007669"/>
    <property type="project" value="TreeGrafter"/>
</dbReference>
<dbReference type="RefSeq" id="WP_191956065.1">
    <property type="nucleotide sequence ID" value="NZ_JACYNJ010000008.1"/>
</dbReference>
<dbReference type="Gene3D" id="2.40.420.20">
    <property type="match status" value="1"/>
</dbReference>
<proteinExistence type="inferred from homology"/>
<comment type="similarity">
    <text evidence="1">Belongs to the membrane fusion protein (MFP) (TC 8.A.1) family.</text>
</comment>
<evidence type="ECO:0000259" key="5">
    <source>
        <dbReference type="Pfam" id="PF25876"/>
    </source>
</evidence>
<dbReference type="InterPro" id="IPR058792">
    <property type="entry name" value="Beta-barrel_RND_2"/>
</dbReference>
<dbReference type="Proteomes" id="UP000610293">
    <property type="component" value="Unassembled WGS sequence"/>
</dbReference>
<dbReference type="EMBL" id="JACYNJ010000008">
    <property type="protein sequence ID" value="MBD8270749.1"/>
    <property type="molecule type" value="Genomic_DNA"/>
</dbReference>
<dbReference type="FunFam" id="2.40.30.170:FF:000010">
    <property type="entry name" value="Efflux RND transporter periplasmic adaptor subunit"/>
    <property type="match status" value="1"/>
</dbReference>
<dbReference type="InterPro" id="IPR058625">
    <property type="entry name" value="MdtA-like_BSH"/>
</dbReference>
<comment type="caution">
    <text evidence="8">The sequence shown here is derived from an EMBL/GenBank/DDBJ whole genome shotgun (WGS) entry which is preliminary data.</text>
</comment>
<keyword evidence="4" id="KW-0812">Transmembrane</keyword>
<feature type="domain" description="CusB-like beta-barrel" evidence="7">
    <location>
        <begin position="202"/>
        <end position="273"/>
    </location>
</feature>
<evidence type="ECO:0000256" key="4">
    <source>
        <dbReference type="SAM" id="Phobius"/>
    </source>
</evidence>
<feature type="region of interest" description="Disordered" evidence="3">
    <location>
        <begin position="362"/>
        <end position="385"/>
    </location>
</feature>
<dbReference type="Pfam" id="PF25876">
    <property type="entry name" value="HH_MFP_RND"/>
    <property type="match status" value="1"/>
</dbReference>
<evidence type="ECO:0000256" key="1">
    <source>
        <dbReference type="ARBA" id="ARBA00009477"/>
    </source>
</evidence>
<dbReference type="Gene3D" id="2.40.30.170">
    <property type="match status" value="1"/>
</dbReference>
<dbReference type="Pfam" id="PF25917">
    <property type="entry name" value="BSH_RND"/>
    <property type="match status" value="1"/>
</dbReference>
<dbReference type="AlphaFoldDB" id="A0AAE2PZ80"/>
<keyword evidence="4" id="KW-0472">Membrane</keyword>
<feature type="transmembrane region" description="Helical" evidence="4">
    <location>
        <begin position="7"/>
        <end position="29"/>
    </location>
</feature>
<sequence>MPGRRMIIMLSIVGSVVLMLAGYKTYWIYQQLQLLHGPRPPVTVAVANAFEMPWQRRMPAAGTLKALQGIDLSTEVPGIVTQLHFDSGQAVEAGQPLLQLEHQTEQAALDMAKADQRLARQNFERGQQLVGISAISRGEFDRLEAELNRSTADVAQRSAALEKKQIVAPFSGTIGIRQVNVGDYLQSTQVIASLQDTRHLYVDFYVPEQAVQLIRIGQSVQVEVSARSGLFSLAKVSAINPIVDDSTRNVLVRATLPNPHDDLLPGMFANLRILLEEPSAQTVVQESAITFSPYGQYVYVIAADNDSEPQAPDADDTPQLIAEQRLIETGERRDGLVVVTKGLSKGEQVVTAGQLKLKHGAPVRISIDRSQPDEPLPTPHREVAQ</sequence>
<dbReference type="PANTHER" id="PTHR30469:SF11">
    <property type="entry name" value="BLL4320 PROTEIN"/>
    <property type="match status" value="1"/>
</dbReference>
<evidence type="ECO:0000313" key="9">
    <source>
        <dbReference type="Proteomes" id="UP000610293"/>
    </source>
</evidence>
<reference evidence="8" key="1">
    <citation type="journal article" date="2020" name="FEMS Microbiol. Ecol.">
        <title>Temporal dynamics of bacterial communities during seed development and maturation.</title>
        <authorList>
            <person name="Chesneau G."/>
            <person name="Torres-Cortes G."/>
            <person name="Briand M."/>
            <person name="Darrasse A."/>
            <person name="Preveaux A."/>
            <person name="Marais C."/>
            <person name="Jacques M.A."/>
            <person name="Shade A."/>
            <person name="Barret M."/>
        </authorList>
    </citation>
    <scope>NUCLEOTIDE SEQUENCE</scope>
    <source>
        <strain evidence="8">CFBP13533</strain>
    </source>
</reference>
<evidence type="ECO:0000259" key="6">
    <source>
        <dbReference type="Pfam" id="PF25917"/>
    </source>
</evidence>
<feature type="domain" description="Multidrug resistance protein MdtA-like alpha-helical hairpin" evidence="5">
    <location>
        <begin position="103"/>
        <end position="166"/>
    </location>
</feature>
<feature type="domain" description="Multidrug resistance protein MdtA-like barrel-sandwich hybrid" evidence="6">
    <location>
        <begin position="71"/>
        <end position="190"/>
    </location>
</feature>
<organism evidence="8 9">
    <name type="scientific">Pseudomonas fluorescens</name>
    <dbReference type="NCBI Taxonomy" id="294"/>
    <lineage>
        <taxon>Bacteria</taxon>
        <taxon>Pseudomonadati</taxon>
        <taxon>Pseudomonadota</taxon>
        <taxon>Gammaproteobacteria</taxon>
        <taxon>Pseudomonadales</taxon>
        <taxon>Pseudomonadaceae</taxon>
        <taxon>Pseudomonas</taxon>
    </lineage>
</organism>
<evidence type="ECO:0000256" key="3">
    <source>
        <dbReference type="SAM" id="MobiDB-lite"/>
    </source>
</evidence>
<dbReference type="SUPFAM" id="SSF111369">
    <property type="entry name" value="HlyD-like secretion proteins"/>
    <property type="match status" value="1"/>
</dbReference>
<dbReference type="InterPro" id="IPR006143">
    <property type="entry name" value="RND_pump_MFP"/>
</dbReference>
<accession>A0AAE2PZ80</accession>
<dbReference type="Pfam" id="PF25954">
    <property type="entry name" value="Beta-barrel_RND_2"/>
    <property type="match status" value="1"/>
</dbReference>
<dbReference type="Gene3D" id="1.10.287.470">
    <property type="entry name" value="Helix hairpin bin"/>
    <property type="match status" value="1"/>
</dbReference>
<protein>
    <submittedName>
        <fullName evidence="8">Efflux RND transporter periplasmic adaptor subunit</fullName>
    </submittedName>
</protein>
<evidence type="ECO:0000259" key="7">
    <source>
        <dbReference type="Pfam" id="PF25954"/>
    </source>
</evidence>
<dbReference type="Gene3D" id="2.40.50.100">
    <property type="match status" value="1"/>
</dbReference>
<gene>
    <name evidence="8" type="ORF">IFU03_13395</name>
</gene>
<keyword evidence="4" id="KW-1133">Transmembrane helix</keyword>
<dbReference type="NCBIfam" id="TIGR01730">
    <property type="entry name" value="RND_mfp"/>
    <property type="match status" value="1"/>
</dbReference>